<gene>
    <name evidence="2" type="ORF">FE240_09060</name>
</gene>
<dbReference type="Proteomes" id="UP000594034">
    <property type="component" value="Chromosome"/>
</dbReference>
<evidence type="ECO:0000313" key="2">
    <source>
        <dbReference type="EMBL" id="QFI54821.1"/>
    </source>
</evidence>
<dbReference type="EMBL" id="CP040449">
    <property type="protein sequence ID" value="QFI54821.1"/>
    <property type="molecule type" value="Genomic_DNA"/>
</dbReference>
<sequence length="66" mass="7299">MKSLTRVFCIVSALTAVFLVACGESKPAAVAVIDCDNPNLTRLQREQGHCLWDMGKSTDRTRNRGF</sequence>
<dbReference type="PROSITE" id="PS51257">
    <property type="entry name" value="PROKAR_LIPOPROTEIN"/>
    <property type="match status" value="1"/>
</dbReference>
<evidence type="ECO:0000256" key="1">
    <source>
        <dbReference type="SAM" id="SignalP"/>
    </source>
</evidence>
<keyword evidence="1" id="KW-0732">Signal</keyword>
<protein>
    <recommendedName>
        <fullName evidence="4">Entry exclusion lipoprotein TrbK</fullName>
    </recommendedName>
</protein>
<evidence type="ECO:0008006" key="4">
    <source>
        <dbReference type="Google" id="ProtNLM"/>
    </source>
</evidence>
<dbReference type="KEGG" id="asim:FE240_09060"/>
<dbReference type="AlphaFoldDB" id="A0A5J6WX98"/>
<proteinExistence type="predicted"/>
<organism evidence="2 3">
    <name type="scientific">Aeromonas simiae</name>
    <dbReference type="NCBI Taxonomy" id="218936"/>
    <lineage>
        <taxon>Bacteria</taxon>
        <taxon>Pseudomonadati</taxon>
        <taxon>Pseudomonadota</taxon>
        <taxon>Gammaproteobacteria</taxon>
        <taxon>Aeromonadales</taxon>
        <taxon>Aeromonadaceae</taxon>
        <taxon>Aeromonas</taxon>
    </lineage>
</organism>
<evidence type="ECO:0000313" key="3">
    <source>
        <dbReference type="Proteomes" id="UP000594034"/>
    </source>
</evidence>
<accession>A0A5J6WX98</accession>
<name>A0A5J6WX98_9GAMM</name>
<reference evidence="2 3" key="1">
    <citation type="submission" date="2019-05" db="EMBL/GenBank/DDBJ databases">
        <title>OXA-830, a novel chromosomally encoded expanded-spectrum class D beta-lactamase in Aeromonas simiae.</title>
        <authorList>
            <person name="Zhou W."/>
            <person name="Chen Q."/>
        </authorList>
    </citation>
    <scope>NUCLEOTIDE SEQUENCE [LARGE SCALE GENOMIC DNA]</scope>
    <source>
        <strain evidence="2 3">A6</strain>
    </source>
</reference>
<keyword evidence="3" id="KW-1185">Reference proteome</keyword>
<feature type="signal peptide" evidence="1">
    <location>
        <begin position="1"/>
        <end position="21"/>
    </location>
</feature>
<feature type="chain" id="PRO_5023876082" description="Entry exclusion lipoprotein TrbK" evidence="1">
    <location>
        <begin position="22"/>
        <end position="66"/>
    </location>
</feature>